<dbReference type="SUPFAM" id="SSF54637">
    <property type="entry name" value="Thioesterase/thiol ester dehydrase-isomerase"/>
    <property type="match status" value="1"/>
</dbReference>
<dbReference type="InterPro" id="IPR029069">
    <property type="entry name" value="HotDog_dom_sf"/>
</dbReference>
<proteinExistence type="predicted"/>
<evidence type="ECO:0000313" key="1">
    <source>
        <dbReference type="EMBL" id="GAA4743609.1"/>
    </source>
</evidence>
<keyword evidence="2" id="KW-1185">Reference proteome</keyword>
<dbReference type="RefSeq" id="WP_345527666.1">
    <property type="nucleotide sequence ID" value="NZ_BAABKN010000019.1"/>
</dbReference>
<accession>A0ABP8Z1A7</accession>
<name>A0ABP8Z1A7_9ACTN</name>
<dbReference type="EMBL" id="BAABKN010000019">
    <property type="protein sequence ID" value="GAA4743609.1"/>
    <property type="molecule type" value="Genomic_DNA"/>
</dbReference>
<protein>
    <submittedName>
        <fullName evidence="1">MaoC family dehydratase</fullName>
    </submittedName>
</protein>
<sequence length="135" mass="14979">MTRPVAVGDELPALKRTPGFAEWNRFAAVNCEFVPIHMDDEEGRRAGYPRAIGMGRLQWSYVHTMLRGWIGDTGRIVALSLEFRRPSLRDEPLAVRGRVLAVRGDGERQEVDLEVWVEDAGGAVLAPGSATVELH</sequence>
<dbReference type="Proteomes" id="UP001499882">
    <property type="component" value="Unassembled WGS sequence"/>
</dbReference>
<gene>
    <name evidence="1" type="ORF">GCM10023350_30420</name>
</gene>
<dbReference type="Gene3D" id="3.10.129.10">
    <property type="entry name" value="Hotdog Thioesterase"/>
    <property type="match status" value="1"/>
</dbReference>
<evidence type="ECO:0000313" key="2">
    <source>
        <dbReference type="Proteomes" id="UP001499882"/>
    </source>
</evidence>
<organism evidence="1 2">
    <name type="scientific">Nocardioides endophyticus</name>
    <dbReference type="NCBI Taxonomy" id="1353775"/>
    <lineage>
        <taxon>Bacteria</taxon>
        <taxon>Bacillati</taxon>
        <taxon>Actinomycetota</taxon>
        <taxon>Actinomycetes</taxon>
        <taxon>Propionibacteriales</taxon>
        <taxon>Nocardioidaceae</taxon>
        <taxon>Nocardioides</taxon>
    </lineage>
</organism>
<comment type="caution">
    <text evidence="1">The sequence shown here is derived from an EMBL/GenBank/DDBJ whole genome shotgun (WGS) entry which is preliminary data.</text>
</comment>
<reference evidence="2" key="1">
    <citation type="journal article" date="2019" name="Int. J. Syst. Evol. Microbiol.">
        <title>The Global Catalogue of Microorganisms (GCM) 10K type strain sequencing project: providing services to taxonomists for standard genome sequencing and annotation.</title>
        <authorList>
            <consortium name="The Broad Institute Genomics Platform"/>
            <consortium name="The Broad Institute Genome Sequencing Center for Infectious Disease"/>
            <person name="Wu L."/>
            <person name="Ma J."/>
        </authorList>
    </citation>
    <scope>NUCLEOTIDE SEQUENCE [LARGE SCALE GENOMIC DNA]</scope>
    <source>
        <strain evidence="2">JCM 18532</strain>
    </source>
</reference>